<evidence type="ECO:0000313" key="2">
    <source>
        <dbReference type="EMBL" id="KAG7089092.1"/>
    </source>
</evidence>
<feature type="compositionally biased region" description="Low complexity" evidence="1">
    <location>
        <begin position="939"/>
        <end position="948"/>
    </location>
</feature>
<feature type="region of interest" description="Disordered" evidence="1">
    <location>
        <begin position="1249"/>
        <end position="1412"/>
    </location>
</feature>
<feature type="compositionally biased region" description="Acidic residues" evidence="1">
    <location>
        <begin position="990"/>
        <end position="1002"/>
    </location>
</feature>
<dbReference type="KEGG" id="more:E1B28_010801"/>
<feature type="compositionally biased region" description="Polar residues" evidence="1">
    <location>
        <begin position="1174"/>
        <end position="1184"/>
    </location>
</feature>
<comment type="caution">
    <text evidence="2">The sequence shown here is derived from an EMBL/GenBank/DDBJ whole genome shotgun (WGS) entry which is preliminary data.</text>
</comment>
<feature type="region of interest" description="Disordered" evidence="1">
    <location>
        <begin position="126"/>
        <end position="148"/>
    </location>
</feature>
<dbReference type="OrthoDB" id="3225203at2759"/>
<feature type="compositionally biased region" description="Polar residues" evidence="1">
    <location>
        <begin position="413"/>
        <end position="423"/>
    </location>
</feature>
<feature type="region of interest" description="Disordered" evidence="1">
    <location>
        <begin position="412"/>
        <end position="715"/>
    </location>
</feature>
<feature type="region of interest" description="Disordered" evidence="1">
    <location>
        <begin position="760"/>
        <end position="793"/>
    </location>
</feature>
<feature type="compositionally biased region" description="Basic and acidic residues" evidence="1">
    <location>
        <begin position="682"/>
        <end position="706"/>
    </location>
</feature>
<feature type="compositionally biased region" description="Polar residues" evidence="1">
    <location>
        <begin position="762"/>
        <end position="783"/>
    </location>
</feature>
<accession>A0A9P7RTB5</accession>
<feature type="compositionally biased region" description="Basic and acidic residues" evidence="1">
    <location>
        <begin position="277"/>
        <end position="292"/>
    </location>
</feature>
<feature type="compositionally biased region" description="Low complexity" evidence="1">
    <location>
        <begin position="1350"/>
        <end position="1363"/>
    </location>
</feature>
<dbReference type="GeneID" id="66079876"/>
<evidence type="ECO:0000256" key="1">
    <source>
        <dbReference type="SAM" id="MobiDB-lite"/>
    </source>
</evidence>
<evidence type="ECO:0000313" key="3">
    <source>
        <dbReference type="Proteomes" id="UP001049176"/>
    </source>
</evidence>
<feature type="compositionally biased region" description="Low complexity" evidence="1">
    <location>
        <begin position="463"/>
        <end position="479"/>
    </location>
</feature>
<proteinExistence type="predicted"/>
<feature type="region of interest" description="Disordered" evidence="1">
    <location>
        <begin position="904"/>
        <end position="1003"/>
    </location>
</feature>
<feature type="compositionally biased region" description="Low complexity" evidence="1">
    <location>
        <begin position="1116"/>
        <end position="1128"/>
    </location>
</feature>
<protein>
    <submittedName>
        <fullName evidence="2">Uncharacterized protein</fullName>
    </submittedName>
</protein>
<keyword evidence="3" id="KW-1185">Reference proteome</keyword>
<feature type="compositionally biased region" description="Polar residues" evidence="1">
    <location>
        <begin position="1084"/>
        <end position="1095"/>
    </location>
</feature>
<feature type="compositionally biased region" description="Basic and acidic residues" evidence="1">
    <location>
        <begin position="613"/>
        <end position="622"/>
    </location>
</feature>
<feature type="compositionally biased region" description="Polar residues" evidence="1">
    <location>
        <begin position="1102"/>
        <end position="1115"/>
    </location>
</feature>
<organism evidence="2 3">
    <name type="scientific">Marasmius oreades</name>
    <name type="common">fairy-ring Marasmius</name>
    <dbReference type="NCBI Taxonomy" id="181124"/>
    <lineage>
        <taxon>Eukaryota</taxon>
        <taxon>Fungi</taxon>
        <taxon>Dikarya</taxon>
        <taxon>Basidiomycota</taxon>
        <taxon>Agaricomycotina</taxon>
        <taxon>Agaricomycetes</taxon>
        <taxon>Agaricomycetidae</taxon>
        <taxon>Agaricales</taxon>
        <taxon>Marasmiineae</taxon>
        <taxon>Marasmiaceae</taxon>
        <taxon>Marasmius</taxon>
    </lineage>
</organism>
<feature type="compositionally biased region" description="Low complexity" evidence="1">
    <location>
        <begin position="439"/>
        <end position="453"/>
    </location>
</feature>
<feature type="compositionally biased region" description="Basic and acidic residues" evidence="1">
    <location>
        <begin position="1275"/>
        <end position="1329"/>
    </location>
</feature>
<feature type="compositionally biased region" description="Basic and acidic residues" evidence="1">
    <location>
        <begin position="921"/>
        <end position="938"/>
    </location>
</feature>
<feature type="compositionally biased region" description="Acidic residues" evidence="1">
    <location>
        <begin position="126"/>
        <end position="136"/>
    </location>
</feature>
<name>A0A9P7RTB5_9AGAR</name>
<sequence>MEDRQIIPIACRFIPYDQWLVTHVDTSWKISQLKTWFIAKCISTSASTSVNIVTSAFPFLNVPPKPRPKPLRRPASPIVFAPDPRPKPRAISPIRFAPLGSPRGSIYSSRDGSSDEEGTTIAMGYEVDDESGDSDGDLAPSGGQLGRTQYLSHFDHRPSTARSVTIEQDTHTNQPLPHQCRPEHHSTVLPKTCAYDIRKLMLIRFSTGQLLEDHFRVDDCSLSPYELIEIHRVGEVFTLPRTVIEQYVQPYWEGWVKSLRVVARESQHHPSKKSKGKRLEKDRENEPSGRKRKTRLEWRDRWVFVKDGVLNLRKNRLDPNTAQLLPLDSLVEIRGSEHIGRSITASSGNPPHQQRIICAKFRSRVPTTRFADQGPHFNRNLRPAHHDHHINRDPTNFQGDDLQSLATRLASPFTPSQNTLSSRNHVKQRHAQPPPHMLTSSSTTLVSSTGSKTNTKHAINEKTSNSSMLTTTTVTTPSSVDAYMTPSSSGYRSTSKKGAGTRATKDEEGEEEHENVSVDETGLEADTTRGHHHISSDEDDQEEHVHPQQNFDSDNDNSLSSSGSLSSPVFAHSDDSDMGIGNPDEGGFGYGAHGWNSGYGFDRGAKLRKKKMEKVQGMRGNDEDVDELGEGSGGTTHEPSNEDGGGGADSSFVVINANDVIGDERDKEKEKDVKPPRKIHKKEKEKGKERVTVTVTEKERERENERPTPSVQKPNDSEWVVLDLGDDHAYKSFLRILHRHAPYSIFSSFLSSLSLPPMPTLGASSPSTPNPTPVQGSTPTTSPIVFAPAPPDHRRRQTDYEIAAIADPAPTSAFKDSETFRLPQQVSGLLEEGTKFLNTFGALPYPEWRIDLVTRARKCGLGGVNRGVEMHLWGGDLSSFESGSLNASERRASSTLSVNGSLELGSEEESLRRRKKKKADRKLTLEHENKAIGLERTESGSSVISKRNSISKRKSRGERAEGEDDIYFSADDGSGKGSGSESSELNGVPDSDDNDSGEESSDAEWMGWMADLYRQSTVYRDNRKKRKETNGKAMAIPQAEKEVWIQEDGYRLAQRERMALEPTGVVLSPQLQLLPAAQVSLASTPQHTPAPSITNAYADEPQSYSQQYSTTIGTTRLSSPSSNESLSRPRGRRLSFGMSFSPPISDPHSHPSYTSSPAITPSSSHHNHNRSNSQKFTSGLSHFASTGGIGSEFREREFVSGRRPSMPTLALAGHTTCQDSYSKAHSTVSSPQPSTVTFITATAEPLADTLNDKASRRASLTMSSLGRSSSRRRKKELESEKEKDKAKKEKAKGKEKEKEKGKEREKEEKERKGKEREKDETAQTDHSADLGKTTGKVRRPRLSLSTGSRQNLSNLSQQQLPFSQSPPPTMQSHVIRRMRSGSSLLSGGELEGDSHGRGVNNPHPGVKKRKTGLVREVSMRAEKLVQGLESALDFVDGR</sequence>
<dbReference type="Proteomes" id="UP001049176">
    <property type="component" value="Chromosome 7"/>
</dbReference>
<gene>
    <name evidence="2" type="ORF">E1B28_010801</name>
</gene>
<dbReference type="CDD" id="cd00821">
    <property type="entry name" value="PH"/>
    <property type="match status" value="1"/>
</dbReference>
<feature type="region of interest" description="Disordered" evidence="1">
    <location>
        <begin position="266"/>
        <end position="292"/>
    </location>
</feature>
<dbReference type="RefSeq" id="XP_043005562.1">
    <property type="nucleotide sequence ID" value="XM_043155780.1"/>
</dbReference>
<feature type="region of interest" description="Disordered" evidence="1">
    <location>
        <begin position="1082"/>
        <end position="1188"/>
    </location>
</feature>
<reference evidence="2" key="1">
    <citation type="journal article" date="2021" name="Genome Biol. Evol.">
        <title>The assembled and annotated genome of the fairy-ring fungus Marasmius oreades.</title>
        <authorList>
            <person name="Hiltunen M."/>
            <person name="Ament-Velasquez S.L."/>
            <person name="Johannesson H."/>
        </authorList>
    </citation>
    <scope>NUCLEOTIDE SEQUENCE</scope>
    <source>
        <strain evidence="2">03SP1</strain>
    </source>
</reference>
<dbReference type="EMBL" id="CM032187">
    <property type="protein sequence ID" value="KAG7089092.1"/>
    <property type="molecule type" value="Genomic_DNA"/>
</dbReference>
<feature type="compositionally biased region" description="Low complexity" evidence="1">
    <location>
        <begin position="556"/>
        <end position="567"/>
    </location>
</feature>
<feature type="compositionally biased region" description="Basic and acidic residues" evidence="1">
    <location>
        <begin position="662"/>
        <end position="675"/>
    </location>
</feature>